<sequence>MRARHPRPRPSSPSLAQPRRPTTIFGRARRGRSPEGTGGEWKGRRHEWKGSRERGREDCGDGGGEGGNGTGHCLQVSDLVCNL</sequence>
<name>A0A5B7J3S4_PORTR</name>
<protein>
    <submittedName>
        <fullName evidence="2">Uncharacterized protein</fullName>
    </submittedName>
</protein>
<gene>
    <name evidence="2" type="ORF">E2C01_085835</name>
</gene>
<evidence type="ECO:0000256" key="1">
    <source>
        <dbReference type="SAM" id="MobiDB-lite"/>
    </source>
</evidence>
<keyword evidence="3" id="KW-1185">Reference proteome</keyword>
<feature type="compositionally biased region" description="Basic and acidic residues" evidence="1">
    <location>
        <begin position="48"/>
        <end position="59"/>
    </location>
</feature>
<evidence type="ECO:0000313" key="3">
    <source>
        <dbReference type="Proteomes" id="UP000324222"/>
    </source>
</evidence>
<proteinExistence type="predicted"/>
<dbReference type="Proteomes" id="UP000324222">
    <property type="component" value="Unassembled WGS sequence"/>
</dbReference>
<evidence type="ECO:0000313" key="2">
    <source>
        <dbReference type="EMBL" id="MPC90832.1"/>
    </source>
</evidence>
<dbReference type="AlphaFoldDB" id="A0A5B7J3S4"/>
<dbReference type="EMBL" id="VSRR010085684">
    <property type="protein sequence ID" value="MPC90832.1"/>
    <property type="molecule type" value="Genomic_DNA"/>
</dbReference>
<feature type="region of interest" description="Disordered" evidence="1">
    <location>
        <begin position="1"/>
        <end position="73"/>
    </location>
</feature>
<feature type="compositionally biased region" description="Gly residues" evidence="1">
    <location>
        <begin position="61"/>
        <end position="70"/>
    </location>
</feature>
<feature type="compositionally biased region" description="Low complexity" evidence="1">
    <location>
        <begin position="12"/>
        <end position="21"/>
    </location>
</feature>
<reference evidence="2 3" key="1">
    <citation type="submission" date="2019-05" db="EMBL/GenBank/DDBJ databases">
        <title>Another draft genome of Portunus trituberculatus and its Hox gene families provides insights of decapod evolution.</title>
        <authorList>
            <person name="Jeong J.-H."/>
            <person name="Song I."/>
            <person name="Kim S."/>
            <person name="Choi T."/>
            <person name="Kim D."/>
            <person name="Ryu S."/>
            <person name="Kim W."/>
        </authorList>
    </citation>
    <scope>NUCLEOTIDE SEQUENCE [LARGE SCALE GENOMIC DNA]</scope>
    <source>
        <tissue evidence="2">Muscle</tissue>
    </source>
</reference>
<accession>A0A5B7J3S4</accession>
<organism evidence="2 3">
    <name type="scientific">Portunus trituberculatus</name>
    <name type="common">Swimming crab</name>
    <name type="synonym">Neptunus trituberculatus</name>
    <dbReference type="NCBI Taxonomy" id="210409"/>
    <lineage>
        <taxon>Eukaryota</taxon>
        <taxon>Metazoa</taxon>
        <taxon>Ecdysozoa</taxon>
        <taxon>Arthropoda</taxon>
        <taxon>Crustacea</taxon>
        <taxon>Multicrustacea</taxon>
        <taxon>Malacostraca</taxon>
        <taxon>Eumalacostraca</taxon>
        <taxon>Eucarida</taxon>
        <taxon>Decapoda</taxon>
        <taxon>Pleocyemata</taxon>
        <taxon>Brachyura</taxon>
        <taxon>Eubrachyura</taxon>
        <taxon>Portunoidea</taxon>
        <taxon>Portunidae</taxon>
        <taxon>Portuninae</taxon>
        <taxon>Portunus</taxon>
    </lineage>
</organism>
<comment type="caution">
    <text evidence="2">The sequence shown here is derived from an EMBL/GenBank/DDBJ whole genome shotgun (WGS) entry which is preliminary data.</text>
</comment>